<accession>A0AAD5S529</accession>
<evidence type="ECO:0000259" key="1">
    <source>
        <dbReference type="Pfam" id="PF00646"/>
    </source>
</evidence>
<name>A0AAD5S529_9FUNG</name>
<comment type="caution">
    <text evidence="2">The sequence shown here is derived from an EMBL/GenBank/DDBJ whole genome shotgun (WGS) entry which is preliminary data.</text>
</comment>
<dbReference type="AlphaFoldDB" id="A0AAD5S529"/>
<dbReference type="InterPro" id="IPR036322">
    <property type="entry name" value="WD40_repeat_dom_sf"/>
</dbReference>
<evidence type="ECO:0000313" key="3">
    <source>
        <dbReference type="Proteomes" id="UP001212841"/>
    </source>
</evidence>
<protein>
    <recommendedName>
        <fullName evidence="1">F-box domain-containing protein</fullName>
    </recommendedName>
</protein>
<keyword evidence="3" id="KW-1185">Reference proteome</keyword>
<dbReference type="SUPFAM" id="SSF50978">
    <property type="entry name" value="WD40 repeat-like"/>
    <property type="match status" value="1"/>
</dbReference>
<dbReference type="InterPro" id="IPR036047">
    <property type="entry name" value="F-box-like_dom_sf"/>
</dbReference>
<dbReference type="Gene3D" id="1.20.1280.50">
    <property type="match status" value="1"/>
</dbReference>
<feature type="domain" description="F-box" evidence="1">
    <location>
        <begin position="14"/>
        <end position="52"/>
    </location>
</feature>
<proteinExistence type="predicted"/>
<sequence>MCTSTPPIPTLASLIPELLSQILLQLTPKDVCHLSATTHLLNHISSSHPLWSSFVARDYSHLPYCHIPHIADLQPHKQYAYLYAAKVLYFSENKPNETVSDAFEDVKGIVQVVPYGDCLAARTISGEVHLAFHPMPATRKKLPPKVTANEHHTQFAKTAEKATHIAGNCYLSSIVILTSTHKVFIASSWRNLTRLEYEDQGISPVSCIKTNDDRLAAITIEGTIAIWDIKPMTLDNLPHRPIIILPSSPTTPFKSIIRTHTHYTLAQTHTNELFRIHHNDNDLITSSWTRVTETEGIKYSKVAGGDSYCLVYDPERSWRWEQKREEWGQRLGETESPVRVFYGDDEYRPHGRGTYLAEPVPRVHCEGSSADGMERVMFLVEVSGD</sequence>
<gene>
    <name evidence="2" type="ORF">HK097_002690</name>
</gene>
<dbReference type="Proteomes" id="UP001212841">
    <property type="component" value="Unassembled WGS sequence"/>
</dbReference>
<dbReference type="EMBL" id="JADGJD010001595">
    <property type="protein sequence ID" value="KAJ3039928.1"/>
    <property type="molecule type" value="Genomic_DNA"/>
</dbReference>
<evidence type="ECO:0000313" key="2">
    <source>
        <dbReference type="EMBL" id="KAJ3039928.1"/>
    </source>
</evidence>
<dbReference type="InterPro" id="IPR001810">
    <property type="entry name" value="F-box_dom"/>
</dbReference>
<organism evidence="2 3">
    <name type="scientific">Rhizophlyctis rosea</name>
    <dbReference type="NCBI Taxonomy" id="64517"/>
    <lineage>
        <taxon>Eukaryota</taxon>
        <taxon>Fungi</taxon>
        <taxon>Fungi incertae sedis</taxon>
        <taxon>Chytridiomycota</taxon>
        <taxon>Chytridiomycota incertae sedis</taxon>
        <taxon>Chytridiomycetes</taxon>
        <taxon>Rhizophlyctidales</taxon>
        <taxon>Rhizophlyctidaceae</taxon>
        <taxon>Rhizophlyctis</taxon>
    </lineage>
</organism>
<reference evidence="2" key="1">
    <citation type="submission" date="2020-05" db="EMBL/GenBank/DDBJ databases">
        <title>Phylogenomic resolution of chytrid fungi.</title>
        <authorList>
            <person name="Stajich J.E."/>
            <person name="Amses K."/>
            <person name="Simmons R."/>
            <person name="Seto K."/>
            <person name="Myers J."/>
            <person name="Bonds A."/>
            <person name="Quandt C.A."/>
            <person name="Barry K."/>
            <person name="Liu P."/>
            <person name="Grigoriev I."/>
            <person name="Longcore J.E."/>
            <person name="James T.Y."/>
        </authorList>
    </citation>
    <scope>NUCLEOTIDE SEQUENCE</scope>
    <source>
        <strain evidence="2">JEL0318</strain>
    </source>
</reference>
<dbReference type="Pfam" id="PF00646">
    <property type="entry name" value="F-box"/>
    <property type="match status" value="1"/>
</dbReference>
<dbReference type="SUPFAM" id="SSF81383">
    <property type="entry name" value="F-box domain"/>
    <property type="match status" value="1"/>
</dbReference>